<accession>W2M3G3</accession>
<organism evidence="1">
    <name type="scientific">Phytophthora nicotianae</name>
    <name type="common">Potato buckeye rot agent</name>
    <name type="synonym">Phytophthora parasitica</name>
    <dbReference type="NCBI Taxonomy" id="4792"/>
    <lineage>
        <taxon>Eukaryota</taxon>
        <taxon>Sar</taxon>
        <taxon>Stramenopiles</taxon>
        <taxon>Oomycota</taxon>
        <taxon>Peronosporomycetes</taxon>
        <taxon>Peronosporales</taxon>
        <taxon>Peronosporaceae</taxon>
        <taxon>Phytophthora</taxon>
    </lineage>
</organism>
<gene>
    <name evidence="1" type="ORF">L914_21421</name>
</gene>
<feature type="non-terminal residue" evidence="1">
    <location>
        <position position="1"/>
    </location>
</feature>
<proteinExistence type="predicted"/>
<dbReference type="Gene3D" id="3.30.420.10">
    <property type="entry name" value="Ribonuclease H-like superfamily/Ribonuclease H"/>
    <property type="match status" value="1"/>
</dbReference>
<dbReference type="InterPro" id="IPR036397">
    <property type="entry name" value="RNaseH_sf"/>
</dbReference>
<dbReference type="EMBL" id="KI696697">
    <property type="protein sequence ID" value="ETM30911.1"/>
    <property type="molecule type" value="Genomic_DNA"/>
</dbReference>
<dbReference type="AlphaFoldDB" id="W2M3G3"/>
<reference evidence="1" key="1">
    <citation type="submission" date="2013-11" db="EMBL/GenBank/DDBJ databases">
        <title>The Genome Sequence of Phytophthora parasitica IAC_01/95.</title>
        <authorList>
            <consortium name="The Broad Institute Genomics Platform"/>
            <person name="Russ C."/>
            <person name="Tyler B."/>
            <person name="Panabieres F."/>
            <person name="Shan W."/>
            <person name="Tripathy S."/>
            <person name="Grunwald N."/>
            <person name="Machado M."/>
            <person name="Johnson C.S."/>
            <person name="Arredondo F."/>
            <person name="Hong C."/>
            <person name="Coffey M."/>
            <person name="Young S.K."/>
            <person name="Zeng Q."/>
            <person name="Gargeya S."/>
            <person name="Fitzgerald M."/>
            <person name="Abouelleil A."/>
            <person name="Alvarado L."/>
            <person name="Chapman S.B."/>
            <person name="Gainer-Dewar J."/>
            <person name="Goldberg J."/>
            <person name="Griggs A."/>
            <person name="Gujja S."/>
            <person name="Hansen M."/>
            <person name="Howarth C."/>
            <person name="Imamovic A."/>
            <person name="Ireland A."/>
            <person name="Larimer J."/>
            <person name="McCowan C."/>
            <person name="Murphy C."/>
            <person name="Pearson M."/>
            <person name="Poon T.W."/>
            <person name="Priest M."/>
            <person name="Roberts A."/>
            <person name="Saif S."/>
            <person name="Shea T."/>
            <person name="Sykes S."/>
            <person name="Wortman J."/>
            <person name="Nusbaum C."/>
            <person name="Birren B."/>
        </authorList>
    </citation>
    <scope>NUCLEOTIDE SEQUENCE [LARGE SCALE GENOMIC DNA]</scope>
    <source>
        <strain evidence="1">IAC_01/95</strain>
    </source>
</reference>
<protein>
    <recommendedName>
        <fullName evidence="2">Tc1-like transposase DDE domain-containing protein</fullName>
    </recommendedName>
</protein>
<sequence length="119" mass="13926">WDPHRKTNFNGKLGLWPFAEEYVAQRSSQYRPKGTILQRNIESVDTAVYKHLLLTCVFSANREKWPRDDRGKIIYMQQDNASPHILPDDEDVVREGQQKGWDIRLIFQPANSPDFNVLV</sequence>
<name>W2M3G3_PHYNI</name>
<evidence type="ECO:0008006" key="2">
    <source>
        <dbReference type="Google" id="ProtNLM"/>
    </source>
</evidence>
<dbReference type="VEuPathDB" id="FungiDB:PPTG_17793"/>
<evidence type="ECO:0000313" key="1">
    <source>
        <dbReference type="EMBL" id="ETM30911.1"/>
    </source>
</evidence>
<dbReference type="Proteomes" id="UP000054532">
    <property type="component" value="Unassembled WGS sequence"/>
</dbReference>
<dbReference type="GO" id="GO:0003676">
    <property type="term" value="F:nucleic acid binding"/>
    <property type="evidence" value="ECO:0007669"/>
    <property type="project" value="InterPro"/>
</dbReference>
<dbReference type="PANTHER" id="PTHR47169">
    <property type="entry name" value="OS01G0541250 PROTEIN"/>
    <property type="match status" value="1"/>
</dbReference>
<dbReference type="PANTHER" id="PTHR47169:SF2">
    <property type="entry name" value="OS01G0541250 PROTEIN"/>
    <property type="match status" value="1"/>
</dbReference>